<dbReference type="EMBL" id="JBHLVX010000035">
    <property type="protein sequence ID" value="MFC0268116.1"/>
    <property type="molecule type" value="Genomic_DNA"/>
</dbReference>
<comment type="caution">
    <text evidence="2">The sequence shown here is derived from an EMBL/GenBank/DDBJ whole genome shotgun (WGS) entry which is preliminary data.</text>
</comment>
<dbReference type="PROSITE" id="PS51257">
    <property type="entry name" value="PROKAR_LIPOPROTEIN"/>
    <property type="match status" value="1"/>
</dbReference>
<organism evidence="2 3">
    <name type="scientific">Kushneria aurantia</name>
    <dbReference type="NCBI Taxonomy" id="504092"/>
    <lineage>
        <taxon>Bacteria</taxon>
        <taxon>Pseudomonadati</taxon>
        <taxon>Pseudomonadota</taxon>
        <taxon>Gammaproteobacteria</taxon>
        <taxon>Oceanospirillales</taxon>
        <taxon>Halomonadaceae</taxon>
        <taxon>Kushneria</taxon>
    </lineage>
</organism>
<evidence type="ECO:0000313" key="2">
    <source>
        <dbReference type="EMBL" id="MFC0268116.1"/>
    </source>
</evidence>
<evidence type="ECO:0000313" key="3">
    <source>
        <dbReference type="Proteomes" id="UP001589814"/>
    </source>
</evidence>
<keyword evidence="1" id="KW-0732">Signal</keyword>
<dbReference type="Proteomes" id="UP001589814">
    <property type="component" value="Unassembled WGS sequence"/>
</dbReference>
<feature type="chain" id="PRO_5045297124" description="Lipoprotein" evidence="1">
    <location>
        <begin position="23"/>
        <end position="168"/>
    </location>
</feature>
<gene>
    <name evidence="2" type="ORF">ACFFHW_09000</name>
</gene>
<evidence type="ECO:0000256" key="1">
    <source>
        <dbReference type="SAM" id="SignalP"/>
    </source>
</evidence>
<name>A0ABV6G3W6_9GAMM</name>
<feature type="signal peptide" evidence="1">
    <location>
        <begin position="1"/>
        <end position="22"/>
    </location>
</feature>
<keyword evidence="3" id="KW-1185">Reference proteome</keyword>
<proteinExistence type="predicted"/>
<protein>
    <recommendedName>
        <fullName evidence="4">Lipoprotein</fullName>
    </recommendedName>
</protein>
<reference evidence="2 3" key="1">
    <citation type="submission" date="2024-09" db="EMBL/GenBank/DDBJ databases">
        <authorList>
            <person name="Sun Q."/>
            <person name="Mori K."/>
        </authorList>
    </citation>
    <scope>NUCLEOTIDE SEQUENCE [LARGE SCALE GENOMIC DNA]</scope>
    <source>
        <strain evidence="2 3">CCM 7415</strain>
    </source>
</reference>
<sequence length="168" mass="17248">MKRAMLQSTTLFAAAALLTACASSGQQEPTTDTTASGPQDTQTRAQLAVFQQLFEQGGTGADTATRCVGLGSVPNLQAPSSELLSALQQDASVAVVAASNCGAGERASYNGQPAVFYGVEITECPTSGTCMARGGYYSGNLGAQTNLYRVEQINGEWQVSVAQLGPAS</sequence>
<accession>A0ABV6G3W6</accession>
<evidence type="ECO:0008006" key="4">
    <source>
        <dbReference type="Google" id="ProtNLM"/>
    </source>
</evidence>
<dbReference type="RefSeq" id="WP_156826886.1">
    <property type="nucleotide sequence ID" value="NZ_JBHLVX010000035.1"/>
</dbReference>